<dbReference type="EMBL" id="CM051401">
    <property type="protein sequence ID" value="KAJ4712189.1"/>
    <property type="molecule type" value="Genomic_DNA"/>
</dbReference>
<protein>
    <submittedName>
        <fullName evidence="1">Uncharacterized protein</fullName>
    </submittedName>
</protein>
<sequence>MFLACVKGGTCNLSEGKLSILTPLRPSSLQFRWRDWPIFAKNNGGGKGDFLFMLTKSENRVSFKCGFWNKLPRRILSA</sequence>
<comment type="caution">
    <text evidence="1">The sequence shown here is derived from an EMBL/GenBank/DDBJ whole genome shotgun (WGS) entry which is preliminary data.</text>
</comment>
<proteinExistence type="predicted"/>
<evidence type="ECO:0000313" key="2">
    <source>
        <dbReference type="Proteomes" id="UP001164539"/>
    </source>
</evidence>
<evidence type="ECO:0000313" key="1">
    <source>
        <dbReference type="EMBL" id="KAJ4712189.1"/>
    </source>
</evidence>
<name>A0ACC1XN78_MELAZ</name>
<organism evidence="1 2">
    <name type="scientific">Melia azedarach</name>
    <name type="common">Chinaberry tree</name>
    <dbReference type="NCBI Taxonomy" id="155640"/>
    <lineage>
        <taxon>Eukaryota</taxon>
        <taxon>Viridiplantae</taxon>
        <taxon>Streptophyta</taxon>
        <taxon>Embryophyta</taxon>
        <taxon>Tracheophyta</taxon>
        <taxon>Spermatophyta</taxon>
        <taxon>Magnoliopsida</taxon>
        <taxon>eudicotyledons</taxon>
        <taxon>Gunneridae</taxon>
        <taxon>Pentapetalae</taxon>
        <taxon>rosids</taxon>
        <taxon>malvids</taxon>
        <taxon>Sapindales</taxon>
        <taxon>Meliaceae</taxon>
        <taxon>Melia</taxon>
    </lineage>
</organism>
<accession>A0ACC1XN78</accession>
<gene>
    <name evidence="1" type="ORF">OWV82_014478</name>
</gene>
<keyword evidence="2" id="KW-1185">Reference proteome</keyword>
<dbReference type="Proteomes" id="UP001164539">
    <property type="component" value="Chromosome 8"/>
</dbReference>
<reference evidence="1 2" key="1">
    <citation type="journal article" date="2023" name="Science">
        <title>Complex scaffold remodeling in plant triterpene biosynthesis.</title>
        <authorList>
            <person name="De La Pena R."/>
            <person name="Hodgson H."/>
            <person name="Liu J.C."/>
            <person name="Stephenson M.J."/>
            <person name="Martin A.C."/>
            <person name="Owen C."/>
            <person name="Harkess A."/>
            <person name="Leebens-Mack J."/>
            <person name="Jimenez L.E."/>
            <person name="Osbourn A."/>
            <person name="Sattely E.S."/>
        </authorList>
    </citation>
    <scope>NUCLEOTIDE SEQUENCE [LARGE SCALE GENOMIC DNA]</scope>
    <source>
        <strain evidence="2">cv. JPN11</strain>
        <tissue evidence="1">Leaf</tissue>
    </source>
</reference>